<accession>A0AAV0YQ93</accession>
<sequence length="156" mass="18271">MCFENAHNKFHEKLSGIMEPLLEMFKPEFLPAPEVDLALVVSKQEVWTEQETQLKFTHPFEQQIISQSEKPHEFELGTTSGSVKPYEFDFMHLVVMKTLEEIKQENAVVKTRLNKQGEMFKEKDHTNTKIEGLLQVILSRLLPLPEILFKMFLSFF</sequence>
<name>A0AAV0YQ93_VICFA</name>
<reference evidence="1 2" key="1">
    <citation type="submission" date="2023-01" db="EMBL/GenBank/DDBJ databases">
        <authorList>
            <person name="Kreplak J."/>
        </authorList>
    </citation>
    <scope>NUCLEOTIDE SEQUENCE [LARGE SCALE GENOMIC DNA]</scope>
</reference>
<gene>
    <name evidence="1" type="ORF">VFH_I340720</name>
</gene>
<proteinExistence type="predicted"/>
<dbReference type="Proteomes" id="UP001157006">
    <property type="component" value="Chromosome 1L"/>
</dbReference>
<dbReference type="AlphaFoldDB" id="A0AAV0YQ93"/>
<organism evidence="1 2">
    <name type="scientific">Vicia faba</name>
    <name type="common">Broad bean</name>
    <name type="synonym">Faba vulgaris</name>
    <dbReference type="NCBI Taxonomy" id="3906"/>
    <lineage>
        <taxon>Eukaryota</taxon>
        <taxon>Viridiplantae</taxon>
        <taxon>Streptophyta</taxon>
        <taxon>Embryophyta</taxon>
        <taxon>Tracheophyta</taxon>
        <taxon>Spermatophyta</taxon>
        <taxon>Magnoliopsida</taxon>
        <taxon>eudicotyledons</taxon>
        <taxon>Gunneridae</taxon>
        <taxon>Pentapetalae</taxon>
        <taxon>rosids</taxon>
        <taxon>fabids</taxon>
        <taxon>Fabales</taxon>
        <taxon>Fabaceae</taxon>
        <taxon>Papilionoideae</taxon>
        <taxon>50 kb inversion clade</taxon>
        <taxon>NPAAA clade</taxon>
        <taxon>Hologalegina</taxon>
        <taxon>IRL clade</taxon>
        <taxon>Fabeae</taxon>
        <taxon>Vicia</taxon>
    </lineage>
</organism>
<protein>
    <submittedName>
        <fullName evidence="1">Uncharacterized protein</fullName>
    </submittedName>
</protein>
<dbReference type="EMBL" id="OX451736">
    <property type="protein sequence ID" value="CAI8588296.1"/>
    <property type="molecule type" value="Genomic_DNA"/>
</dbReference>
<evidence type="ECO:0000313" key="1">
    <source>
        <dbReference type="EMBL" id="CAI8588296.1"/>
    </source>
</evidence>
<evidence type="ECO:0000313" key="2">
    <source>
        <dbReference type="Proteomes" id="UP001157006"/>
    </source>
</evidence>
<keyword evidence="2" id="KW-1185">Reference proteome</keyword>